<evidence type="ECO:0000256" key="3">
    <source>
        <dbReference type="RuleBase" id="RU361235"/>
    </source>
</evidence>
<dbReference type="PANTHER" id="PTHR11559">
    <property type="entry name" value="CARBOXYLESTERASE"/>
    <property type="match status" value="1"/>
</dbReference>
<dbReference type="RefSeq" id="WP_377378475.1">
    <property type="nucleotide sequence ID" value="NZ_JBHSSW010000012.1"/>
</dbReference>
<evidence type="ECO:0000313" key="6">
    <source>
        <dbReference type="EMBL" id="MFC6198343.1"/>
    </source>
</evidence>
<evidence type="ECO:0000256" key="1">
    <source>
        <dbReference type="ARBA" id="ARBA00005964"/>
    </source>
</evidence>
<keyword evidence="2 3" id="KW-0378">Hydrolase</keyword>
<keyword evidence="7" id="KW-1185">Reference proteome</keyword>
<dbReference type="Gene3D" id="3.40.50.1820">
    <property type="entry name" value="alpha/beta hydrolase"/>
    <property type="match status" value="1"/>
</dbReference>
<dbReference type="EMBL" id="JBHSSW010000012">
    <property type="protein sequence ID" value="MFC6198343.1"/>
    <property type="molecule type" value="Genomic_DNA"/>
</dbReference>
<name>A0ABW1S9X5_9PROT</name>
<dbReference type="InterPro" id="IPR000997">
    <property type="entry name" value="Cholinesterase"/>
</dbReference>
<feature type="domain" description="Carboxylesterase type B" evidence="5">
    <location>
        <begin position="43"/>
        <end position="540"/>
    </location>
</feature>
<dbReference type="InterPro" id="IPR050309">
    <property type="entry name" value="Type-B_Carboxylest/Lipase"/>
</dbReference>
<proteinExistence type="inferred from homology"/>
<gene>
    <name evidence="6" type="ORF">ACFQDM_09645</name>
</gene>
<evidence type="ECO:0000313" key="7">
    <source>
        <dbReference type="Proteomes" id="UP001596303"/>
    </source>
</evidence>
<comment type="similarity">
    <text evidence="1 3">Belongs to the type-B carboxylesterase/lipase family.</text>
</comment>
<dbReference type="Pfam" id="PF00135">
    <property type="entry name" value="COesterase"/>
    <property type="match status" value="1"/>
</dbReference>
<dbReference type="PRINTS" id="PR00878">
    <property type="entry name" value="CHOLNESTRASE"/>
</dbReference>
<dbReference type="EC" id="3.1.1.-" evidence="3"/>
<evidence type="ECO:0000256" key="2">
    <source>
        <dbReference type="ARBA" id="ARBA00022801"/>
    </source>
</evidence>
<protein>
    <recommendedName>
        <fullName evidence="3">Carboxylic ester hydrolase</fullName>
        <ecNumber evidence="3">3.1.1.-</ecNumber>
    </recommendedName>
</protein>
<dbReference type="PROSITE" id="PS00122">
    <property type="entry name" value="CARBOXYLESTERASE_B_1"/>
    <property type="match status" value="1"/>
</dbReference>
<reference evidence="7" key="1">
    <citation type="journal article" date="2019" name="Int. J. Syst. Evol. Microbiol.">
        <title>The Global Catalogue of Microorganisms (GCM) 10K type strain sequencing project: providing services to taxonomists for standard genome sequencing and annotation.</title>
        <authorList>
            <consortium name="The Broad Institute Genomics Platform"/>
            <consortium name="The Broad Institute Genome Sequencing Center for Infectious Disease"/>
            <person name="Wu L."/>
            <person name="Ma J."/>
        </authorList>
    </citation>
    <scope>NUCLEOTIDE SEQUENCE [LARGE SCALE GENOMIC DNA]</scope>
    <source>
        <strain evidence="7">CGMCC-1.15741</strain>
    </source>
</reference>
<dbReference type="InterPro" id="IPR002018">
    <property type="entry name" value="CarbesteraseB"/>
</dbReference>
<dbReference type="PROSITE" id="PS51318">
    <property type="entry name" value="TAT"/>
    <property type="match status" value="1"/>
</dbReference>
<dbReference type="InterPro" id="IPR006311">
    <property type="entry name" value="TAT_signal"/>
</dbReference>
<evidence type="ECO:0000259" key="5">
    <source>
        <dbReference type="Pfam" id="PF00135"/>
    </source>
</evidence>
<evidence type="ECO:0000256" key="4">
    <source>
        <dbReference type="SAM" id="MobiDB-lite"/>
    </source>
</evidence>
<dbReference type="PROSITE" id="PS51257">
    <property type="entry name" value="PROKAR_LIPOPROTEIN"/>
    <property type="match status" value="1"/>
</dbReference>
<dbReference type="Proteomes" id="UP001596303">
    <property type="component" value="Unassembled WGS sequence"/>
</dbReference>
<feature type="region of interest" description="Disordered" evidence="4">
    <location>
        <begin position="100"/>
        <end position="119"/>
    </location>
</feature>
<sequence>MNGKHDPASGLTGMPMTRRSMLAISAASAAAACATSEAVGGSTPIARTEKGKLQGERLGNVNRFLGIRYAQPINGANRFAPPKPVDAWSGVREALRYADNAPQQAADPTGGSPVTPAFDPPDYVTSGDDCLALNVWAPANTDRRLPVMVWLHGGGWTSGSGSCAIYDGQNLASRGDVVVVTINHRLGASGLTDFSRVLGGAFSDSDNLSVKDMIAALEWVRDNIQAFGGDPDLVTIFGESGGGWKVNTLLGSPAAKGLFHRAIVESGPLTRFHSHEDADEIARSVLESLGITPETADKLNSISFEDVLAAEAAVMSGAPMSFQAPGFPTGFWPVLNDTLLPEHVYDPEAVASSLDVPLMVGQTGTEFTLFMLGDKAAYSQTEAQLEQRVAGMFGAENATRILATYRRDFPDYDPSGLWFRIFSDYAMGALSSEVLDQRSISGAAAVYAYRFNWQTPIEDGKLYSPHTIEIPFVFDNVRTEAGQVMTGGGAEAAMLGKTVSEAWVTFARTGRPGNSALPDWPEYTTESRASMHLNVTSDVKPYMDADMVELFHTMLWSRAGVN</sequence>
<dbReference type="InterPro" id="IPR019826">
    <property type="entry name" value="Carboxylesterase_B_AS"/>
</dbReference>
<comment type="caution">
    <text evidence="6">The sequence shown here is derived from an EMBL/GenBank/DDBJ whole genome shotgun (WGS) entry which is preliminary data.</text>
</comment>
<dbReference type="SUPFAM" id="SSF53474">
    <property type="entry name" value="alpha/beta-Hydrolases"/>
    <property type="match status" value="1"/>
</dbReference>
<organism evidence="6 7">
    <name type="scientific">Ponticaulis profundi</name>
    <dbReference type="NCBI Taxonomy" id="2665222"/>
    <lineage>
        <taxon>Bacteria</taxon>
        <taxon>Pseudomonadati</taxon>
        <taxon>Pseudomonadota</taxon>
        <taxon>Alphaproteobacteria</taxon>
        <taxon>Hyphomonadales</taxon>
        <taxon>Hyphomonadaceae</taxon>
        <taxon>Ponticaulis</taxon>
    </lineage>
</organism>
<accession>A0ABW1S9X5</accession>
<dbReference type="InterPro" id="IPR029058">
    <property type="entry name" value="AB_hydrolase_fold"/>
</dbReference>